<proteinExistence type="predicted"/>
<protein>
    <submittedName>
        <fullName evidence="1">Uncharacterized protein</fullName>
    </submittedName>
</protein>
<dbReference type="EMBL" id="NQKL01000032">
    <property type="protein sequence ID" value="OZY39289.1"/>
    <property type="molecule type" value="Genomic_DNA"/>
</dbReference>
<gene>
    <name evidence="1" type="ORF">CJF43_23735</name>
</gene>
<comment type="caution">
    <text evidence="1">The sequence shown here is derived from an EMBL/GenBank/DDBJ whole genome shotgun (WGS) entry which is preliminary data.</text>
</comment>
<organism evidence="1 2">
    <name type="scientific">Pseudomonas fragi</name>
    <dbReference type="NCBI Taxonomy" id="296"/>
    <lineage>
        <taxon>Bacteria</taxon>
        <taxon>Pseudomonadati</taxon>
        <taxon>Pseudomonadota</taxon>
        <taxon>Gammaproteobacteria</taxon>
        <taxon>Pseudomonadales</taxon>
        <taxon>Pseudomonadaceae</taxon>
        <taxon>Pseudomonas</taxon>
    </lineage>
</organism>
<sequence length="245" mass="27125">MFKLDIDVDDGSLTKSAMELQRRHLPFVLLKTATNLAQLVKKGELSVMRKRIDRPIPTTLNSLFVRPATKDKPAQVWFKDSWTTGIPADAYLQQTVFGGVRPHKRFEKALIARGIMKSGQYALPSVSFLNQYGNVSRGLMTKVLSGMGAAETSSGFKANATGSKRSMAKGNRRYFGGVVGDEPGVWERMNTKWGAAVRPVFIFSDSAPVYRTIFPFFKIAENIVKAHKGQVFADAMDYALATARP</sequence>
<accession>A0A266LML7</accession>
<name>A0A266LML7_PSEFR</name>
<evidence type="ECO:0000313" key="1">
    <source>
        <dbReference type="EMBL" id="OZY39289.1"/>
    </source>
</evidence>
<evidence type="ECO:0000313" key="2">
    <source>
        <dbReference type="Proteomes" id="UP000216113"/>
    </source>
</evidence>
<dbReference type="RefSeq" id="WP_095031224.1">
    <property type="nucleotide sequence ID" value="NZ_NQKL01000032.1"/>
</dbReference>
<dbReference type="Proteomes" id="UP000216113">
    <property type="component" value="Unassembled WGS sequence"/>
</dbReference>
<dbReference type="AlphaFoldDB" id="A0A266LML7"/>
<reference evidence="1 2" key="1">
    <citation type="submission" date="2017-08" db="EMBL/GenBank/DDBJ databases">
        <title>Genomic and metabolic characterisation of spoilage-associated Pseudomonas species.</title>
        <authorList>
            <person name="Stanborough T."/>
            <person name="Fegan N."/>
            <person name="Powell S.M."/>
            <person name="Singh T."/>
            <person name="Tamplin M.L."/>
            <person name="Chandry P.S."/>
        </authorList>
    </citation>
    <scope>NUCLEOTIDE SEQUENCE [LARGE SCALE GENOMIC DNA]</scope>
    <source>
        <strain evidence="1 2">F1820</strain>
    </source>
</reference>